<dbReference type="Gene3D" id="3.40.50.720">
    <property type="entry name" value="NAD(P)-binding Rossmann-like Domain"/>
    <property type="match status" value="1"/>
</dbReference>
<dbReference type="GO" id="GO:0005739">
    <property type="term" value="C:mitochondrion"/>
    <property type="evidence" value="ECO:0007669"/>
    <property type="project" value="TreeGrafter"/>
</dbReference>
<dbReference type="Proteomes" id="UP000800041">
    <property type="component" value="Unassembled WGS sequence"/>
</dbReference>
<dbReference type="EMBL" id="ML977156">
    <property type="protein sequence ID" value="KAF1986574.1"/>
    <property type="molecule type" value="Genomic_DNA"/>
</dbReference>
<dbReference type="Pfam" id="PF13602">
    <property type="entry name" value="ADH_zinc_N_2"/>
    <property type="match status" value="1"/>
</dbReference>
<dbReference type="GO" id="GO:0016491">
    <property type="term" value="F:oxidoreductase activity"/>
    <property type="evidence" value="ECO:0007669"/>
    <property type="project" value="InterPro"/>
</dbReference>
<dbReference type="SMART" id="SM00829">
    <property type="entry name" value="PKS_ER"/>
    <property type="match status" value="1"/>
</dbReference>
<accession>A0A6G1H0I4</accession>
<proteinExistence type="predicted"/>
<reference evidence="2" key="1">
    <citation type="journal article" date="2020" name="Stud. Mycol.">
        <title>101 Dothideomycetes genomes: a test case for predicting lifestyles and emergence of pathogens.</title>
        <authorList>
            <person name="Haridas S."/>
            <person name="Albert R."/>
            <person name="Binder M."/>
            <person name="Bloem J."/>
            <person name="Labutti K."/>
            <person name="Salamov A."/>
            <person name="Andreopoulos B."/>
            <person name="Baker S."/>
            <person name="Barry K."/>
            <person name="Bills G."/>
            <person name="Bluhm B."/>
            <person name="Cannon C."/>
            <person name="Castanera R."/>
            <person name="Culley D."/>
            <person name="Daum C."/>
            <person name="Ezra D."/>
            <person name="Gonzalez J."/>
            <person name="Henrissat B."/>
            <person name="Kuo A."/>
            <person name="Liang C."/>
            <person name="Lipzen A."/>
            <person name="Lutzoni F."/>
            <person name="Magnuson J."/>
            <person name="Mondo S."/>
            <person name="Nolan M."/>
            <person name="Ohm R."/>
            <person name="Pangilinan J."/>
            <person name="Park H.-J."/>
            <person name="Ramirez L."/>
            <person name="Alfaro M."/>
            <person name="Sun H."/>
            <person name="Tritt A."/>
            <person name="Yoshinaga Y."/>
            <person name="Zwiers L.-H."/>
            <person name="Turgeon B."/>
            <person name="Goodwin S."/>
            <person name="Spatafora J."/>
            <person name="Crous P."/>
            <person name="Grigoriev I."/>
        </authorList>
    </citation>
    <scope>NUCLEOTIDE SEQUENCE</scope>
    <source>
        <strain evidence="2">CBS 113979</strain>
    </source>
</reference>
<dbReference type="InterPro" id="IPR013154">
    <property type="entry name" value="ADH-like_N"/>
</dbReference>
<dbReference type="InterPro" id="IPR011032">
    <property type="entry name" value="GroES-like_sf"/>
</dbReference>
<dbReference type="OrthoDB" id="201656at2759"/>
<dbReference type="Pfam" id="PF08240">
    <property type="entry name" value="ADH_N"/>
    <property type="match status" value="1"/>
</dbReference>
<dbReference type="Gene3D" id="3.90.180.10">
    <property type="entry name" value="Medium-chain alcohol dehydrogenases, catalytic domain"/>
    <property type="match status" value="1"/>
</dbReference>
<sequence length="341" mass="36508">MAEAPTMKAWQYSSTAGGLENNLTLNPSAPQPNSYDLAKDQILVEVLSMSLNPVDYKLPETPVLSRLLLSYPAVPGLDYCGKVVKTPRGNDSLAIGDIVFGRHGMPTQFGTLGQYIVAQREGCVLVPKGVDVDSAAAIGTAGITAFQSVVPNVTKGSKVFINGGSGGCGTWCIQIAKTLGCHVTASCSTPNVELCKELGADDVIDYKTTDVAYALSSQGAVFDLLVDNVGTPKDLYDKSEHFLKPSGKYVEVAGDPGPGEVPGLMKKYLLPSFLGGGSRSFQKLMVGNKHSDFVRLGKWVQEGKMKPLIDSTYPYEDAPKAFEKLRSRRAKGNIIVHVMKE</sequence>
<protein>
    <submittedName>
        <fullName evidence="2">NAD(P)-binding protein</fullName>
    </submittedName>
</protein>
<dbReference type="InterPro" id="IPR036291">
    <property type="entry name" value="NAD(P)-bd_dom_sf"/>
</dbReference>
<dbReference type="CDD" id="cd08267">
    <property type="entry name" value="MDR1"/>
    <property type="match status" value="1"/>
</dbReference>
<gene>
    <name evidence="2" type="ORF">K402DRAFT_332304</name>
</gene>
<dbReference type="AlphaFoldDB" id="A0A6G1H0I4"/>
<dbReference type="PANTHER" id="PTHR11695">
    <property type="entry name" value="ALCOHOL DEHYDROGENASE RELATED"/>
    <property type="match status" value="1"/>
</dbReference>
<name>A0A6G1H0I4_9PEZI</name>
<organism evidence="2 3">
    <name type="scientific">Aulographum hederae CBS 113979</name>
    <dbReference type="NCBI Taxonomy" id="1176131"/>
    <lineage>
        <taxon>Eukaryota</taxon>
        <taxon>Fungi</taxon>
        <taxon>Dikarya</taxon>
        <taxon>Ascomycota</taxon>
        <taxon>Pezizomycotina</taxon>
        <taxon>Dothideomycetes</taxon>
        <taxon>Pleosporomycetidae</taxon>
        <taxon>Aulographales</taxon>
        <taxon>Aulographaceae</taxon>
    </lineage>
</organism>
<keyword evidence="3" id="KW-1185">Reference proteome</keyword>
<dbReference type="SUPFAM" id="SSF51735">
    <property type="entry name" value="NAD(P)-binding Rossmann-fold domains"/>
    <property type="match status" value="1"/>
</dbReference>
<evidence type="ECO:0000313" key="3">
    <source>
        <dbReference type="Proteomes" id="UP000800041"/>
    </source>
</evidence>
<dbReference type="InterPro" id="IPR020843">
    <property type="entry name" value="ER"/>
</dbReference>
<evidence type="ECO:0000313" key="2">
    <source>
        <dbReference type="EMBL" id="KAF1986574.1"/>
    </source>
</evidence>
<evidence type="ECO:0000259" key="1">
    <source>
        <dbReference type="SMART" id="SM00829"/>
    </source>
</evidence>
<feature type="domain" description="Enoyl reductase (ER)" evidence="1">
    <location>
        <begin position="18"/>
        <end position="336"/>
    </location>
</feature>
<dbReference type="PANTHER" id="PTHR11695:SF294">
    <property type="entry name" value="RETICULON-4-INTERACTING PROTEIN 1, MITOCHONDRIAL"/>
    <property type="match status" value="1"/>
</dbReference>
<dbReference type="SUPFAM" id="SSF50129">
    <property type="entry name" value="GroES-like"/>
    <property type="match status" value="1"/>
</dbReference>
<dbReference type="InterPro" id="IPR050700">
    <property type="entry name" value="YIM1/Zinc_Alcohol_DH_Fams"/>
</dbReference>